<keyword evidence="1" id="KW-0472">Membrane</keyword>
<reference evidence="2 3" key="1">
    <citation type="journal article" date="2016" name="Nat. Commun.">
        <title>Thousands of microbial genomes shed light on interconnected biogeochemical processes in an aquifer system.</title>
        <authorList>
            <person name="Anantharaman K."/>
            <person name="Brown C.T."/>
            <person name="Hug L.A."/>
            <person name="Sharon I."/>
            <person name="Castelle C.J."/>
            <person name="Probst A.J."/>
            <person name="Thomas B.C."/>
            <person name="Singh A."/>
            <person name="Wilkins M.J."/>
            <person name="Karaoz U."/>
            <person name="Brodie E.L."/>
            <person name="Williams K.H."/>
            <person name="Hubbard S.S."/>
            <person name="Banfield J.F."/>
        </authorList>
    </citation>
    <scope>NUCLEOTIDE SEQUENCE [LARGE SCALE GENOMIC DNA]</scope>
</reference>
<name>A0A1F5H4A5_9BACT</name>
<evidence type="ECO:0000256" key="1">
    <source>
        <dbReference type="SAM" id="Phobius"/>
    </source>
</evidence>
<dbReference type="Proteomes" id="UP000176740">
    <property type="component" value="Unassembled WGS sequence"/>
</dbReference>
<comment type="caution">
    <text evidence="2">The sequence shown here is derived from an EMBL/GenBank/DDBJ whole genome shotgun (WGS) entry which is preliminary data.</text>
</comment>
<protein>
    <submittedName>
        <fullName evidence="2">Uncharacterized protein</fullName>
    </submittedName>
</protein>
<feature type="transmembrane region" description="Helical" evidence="1">
    <location>
        <begin position="144"/>
        <end position="166"/>
    </location>
</feature>
<sequence length="178" mass="20262">MVAKSIIKLIDEAVIPALILIVTKMLGLYLTSAIFNLPFEIKMRSFLGFLPALHFANLTSYITAENYSNLAMFLAVCLGTIFVLIQAHFFHSSHIHPNLHAKLERFNLQALVTPSYHLYHQAVIWLLFLWITVGFLTLSTIRSITYPQITIVAFIIAANFSWVLAIDIEREVEITREV</sequence>
<feature type="transmembrane region" description="Helical" evidence="1">
    <location>
        <begin position="70"/>
        <end position="90"/>
    </location>
</feature>
<feature type="transmembrane region" description="Helical" evidence="1">
    <location>
        <begin position="46"/>
        <end position="64"/>
    </location>
</feature>
<dbReference type="STRING" id="1797725.A3A49_02600"/>
<dbReference type="EMBL" id="MFBO01000002">
    <property type="protein sequence ID" value="OGD98864.1"/>
    <property type="molecule type" value="Genomic_DNA"/>
</dbReference>
<proteinExistence type="predicted"/>
<dbReference type="AlphaFoldDB" id="A0A1F5H4A5"/>
<accession>A0A1F5H4A5</accession>
<feature type="transmembrane region" description="Helical" evidence="1">
    <location>
        <begin position="118"/>
        <end position="138"/>
    </location>
</feature>
<keyword evidence="1" id="KW-0812">Transmembrane</keyword>
<keyword evidence="1" id="KW-1133">Transmembrane helix</keyword>
<organism evidence="2 3">
    <name type="scientific">Candidatus Curtissbacteria bacterium RIFCSPLOWO2_01_FULL_38_11b</name>
    <dbReference type="NCBI Taxonomy" id="1797725"/>
    <lineage>
        <taxon>Bacteria</taxon>
        <taxon>Candidatus Curtissiibacteriota</taxon>
    </lineage>
</organism>
<evidence type="ECO:0000313" key="3">
    <source>
        <dbReference type="Proteomes" id="UP000176740"/>
    </source>
</evidence>
<feature type="transmembrane region" description="Helical" evidence="1">
    <location>
        <begin position="13"/>
        <end position="34"/>
    </location>
</feature>
<gene>
    <name evidence="2" type="ORF">A3A49_02600</name>
</gene>
<evidence type="ECO:0000313" key="2">
    <source>
        <dbReference type="EMBL" id="OGD98864.1"/>
    </source>
</evidence>